<evidence type="ECO:0000256" key="5">
    <source>
        <dbReference type="HAMAP-Rule" id="MF_01350"/>
    </source>
</evidence>
<comment type="catalytic activity">
    <reaction evidence="5">
        <text>a quinone + NADH + 5 H(+)(in) = a quinol + NAD(+) + 4 H(+)(out)</text>
        <dbReference type="Rhea" id="RHEA:57888"/>
        <dbReference type="ChEBI" id="CHEBI:15378"/>
        <dbReference type="ChEBI" id="CHEBI:24646"/>
        <dbReference type="ChEBI" id="CHEBI:57540"/>
        <dbReference type="ChEBI" id="CHEBI:57945"/>
        <dbReference type="ChEBI" id="CHEBI:132124"/>
    </reaction>
</comment>
<keyword evidence="5 6" id="KW-0520">NAD</keyword>
<dbReference type="EMBL" id="VIGC01000032">
    <property type="protein sequence ID" value="TQE93821.1"/>
    <property type="molecule type" value="Genomic_DNA"/>
</dbReference>
<organism evidence="7 8">
    <name type="scientific">Litorilinea aerophila</name>
    <dbReference type="NCBI Taxonomy" id="1204385"/>
    <lineage>
        <taxon>Bacteria</taxon>
        <taxon>Bacillati</taxon>
        <taxon>Chloroflexota</taxon>
        <taxon>Caldilineae</taxon>
        <taxon>Caldilineales</taxon>
        <taxon>Caldilineaceae</taxon>
        <taxon>Litorilinea</taxon>
    </lineage>
</organism>
<dbReference type="EC" id="7.1.1.-" evidence="5"/>
<comment type="caution">
    <text evidence="7">The sequence shown here is derived from an EMBL/GenBank/DDBJ whole genome shotgun (WGS) entry which is preliminary data.</text>
</comment>
<keyword evidence="2 5" id="KW-0812">Transmembrane</keyword>
<feature type="transmembrane region" description="Helical" evidence="5">
    <location>
        <begin position="153"/>
        <end position="174"/>
    </location>
</feature>
<feature type="transmembrane region" description="Helical" evidence="5">
    <location>
        <begin position="78"/>
        <end position="100"/>
    </location>
</feature>
<dbReference type="GO" id="GO:0009060">
    <property type="term" value="P:aerobic respiration"/>
    <property type="evidence" value="ECO:0007669"/>
    <property type="project" value="TreeGrafter"/>
</dbReference>
<feature type="transmembrane region" description="Helical" evidence="5">
    <location>
        <begin position="267"/>
        <end position="290"/>
    </location>
</feature>
<dbReference type="HAMAP" id="MF_01350">
    <property type="entry name" value="NDH1_NuoH"/>
    <property type="match status" value="1"/>
</dbReference>
<dbReference type="GO" id="GO:0003954">
    <property type="term" value="F:NADH dehydrogenase activity"/>
    <property type="evidence" value="ECO:0007669"/>
    <property type="project" value="TreeGrafter"/>
</dbReference>
<evidence type="ECO:0000256" key="3">
    <source>
        <dbReference type="ARBA" id="ARBA00022989"/>
    </source>
</evidence>
<protein>
    <recommendedName>
        <fullName evidence="5">NADH-quinone oxidoreductase subunit H</fullName>
        <ecNumber evidence="5">7.1.1.-</ecNumber>
    </recommendedName>
    <alternativeName>
        <fullName evidence="5">NADH dehydrogenase I subunit H</fullName>
    </alternativeName>
    <alternativeName>
        <fullName evidence="5">NDH-1 subunit H</fullName>
    </alternativeName>
</protein>
<dbReference type="OrthoDB" id="9803734at2"/>
<comment type="subcellular location">
    <subcellularLocation>
        <location evidence="5 6">Cell membrane</location>
        <topology evidence="5 6">Multi-pass membrane protein</topology>
    </subcellularLocation>
    <subcellularLocation>
        <location evidence="1">Membrane</location>
        <topology evidence="1">Multi-pass membrane protein</topology>
    </subcellularLocation>
</comment>
<dbReference type="GO" id="GO:0005886">
    <property type="term" value="C:plasma membrane"/>
    <property type="evidence" value="ECO:0007669"/>
    <property type="project" value="UniProtKB-SubCell"/>
</dbReference>
<evidence type="ECO:0000256" key="1">
    <source>
        <dbReference type="ARBA" id="ARBA00004141"/>
    </source>
</evidence>
<dbReference type="NCBIfam" id="NF004741">
    <property type="entry name" value="PRK06076.1-2"/>
    <property type="match status" value="1"/>
</dbReference>
<feature type="transmembrane region" description="Helical" evidence="5">
    <location>
        <begin position="310"/>
        <end position="328"/>
    </location>
</feature>
<comment type="similarity">
    <text evidence="5 6">Belongs to the complex I subunit 1 family.</text>
</comment>
<dbReference type="InterPro" id="IPR001694">
    <property type="entry name" value="NADH_UbQ_OxRdtase_su1/FPO"/>
</dbReference>
<comment type="function">
    <text evidence="5">NDH-1 shuttles electrons from NADH, via FMN and iron-sulfur (Fe-S) centers, to quinones in the respiratory chain. The immediate electron acceptor for the enzyme in this species is believed to be ubiquinone. Couples the redox reaction to proton translocation (for every two electrons transferred, four hydrogen ions are translocated across the cytoplasmic membrane), and thus conserves the redox energy in a proton gradient. This subunit may bind ubiquinone.</text>
</comment>
<dbReference type="PANTHER" id="PTHR11432">
    <property type="entry name" value="NADH DEHYDROGENASE SUBUNIT 1"/>
    <property type="match status" value="1"/>
</dbReference>
<keyword evidence="3 5" id="KW-1133">Transmembrane helix</keyword>
<keyword evidence="5" id="KW-0830">Ubiquinone</keyword>
<feature type="transmembrane region" description="Helical" evidence="5">
    <location>
        <begin position="112"/>
        <end position="132"/>
    </location>
</feature>
<evidence type="ECO:0000313" key="8">
    <source>
        <dbReference type="Proteomes" id="UP000317371"/>
    </source>
</evidence>
<name>A0A540VAQ5_9CHLR</name>
<comment type="subunit">
    <text evidence="5">NDH-1 is composed of 14 different subunits. Subunits NuoA, H, J, K, L, M, N constitute the membrane sector of the complex.</text>
</comment>
<keyword evidence="8" id="KW-1185">Reference proteome</keyword>
<keyword evidence="5" id="KW-0874">Quinone</keyword>
<sequence length="329" mass="36970">MDWLNLVILPVLRSIVLAFVLLTGAAYLTWFERKLLARFQVRYGPNRAGRFGLLQPAADAVKAMFKEEIVPRHVDKPVYLLAPALALMPALVIWAVIPVAKGVPAVADVKIGFLWILAIAGVETYGVILAGWSSNNNYSLLGALRSSAQMISYELPLGLFLVSILILAGGFSLVELVETPRAWWEWLWLWIMFPLFFICILAETNRSPFDLPETENELVAGYQTEYGGMKFSLFMIAEYINMITTSTIMATLFFGGYKLPFGIGSEILPFLGPFILAAKVIALLFLFIWVRASVSRPRYDQLMRFTWKQLLPLSLAYMIITAVLTVLFK</sequence>
<dbReference type="PANTHER" id="PTHR11432:SF3">
    <property type="entry name" value="NADH-UBIQUINONE OXIDOREDUCTASE CHAIN 1"/>
    <property type="match status" value="1"/>
</dbReference>
<dbReference type="AlphaFoldDB" id="A0A540VAQ5"/>
<evidence type="ECO:0000256" key="2">
    <source>
        <dbReference type="ARBA" id="ARBA00022692"/>
    </source>
</evidence>
<keyword evidence="7" id="KW-0560">Oxidoreductase</keyword>
<keyword evidence="4 5" id="KW-0472">Membrane</keyword>
<dbReference type="Pfam" id="PF00146">
    <property type="entry name" value="NADHdh"/>
    <property type="match status" value="1"/>
</dbReference>
<feature type="transmembrane region" description="Helical" evidence="5">
    <location>
        <begin position="6"/>
        <end position="30"/>
    </location>
</feature>
<feature type="transmembrane region" description="Helical" evidence="5">
    <location>
        <begin position="233"/>
        <end position="255"/>
    </location>
</feature>
<feature type="transmembrane region" description="Helical" evidence="5">
    <location>
        <begin position="186"/>
        <end position="202"/>
    </location>
</feature>
<dbReference type="InParanoid" id="A0A540VAQ5"/>
<dbReference type="GO" id="GO:0016655">
    <property type="term" value="F:oxidoreductase activity, acting on NAD(P)H, quinone or similar compound as acceptor"/>
    <property type="evidence" value="ECO:0007669"/>
    <property type="project" value="UniProtKB-UniRule"/>
</dbReference>
<reference evidence="7 8" key="1">
    <citation type="submission" date="2019-06" db="EMBL/GenBank/DDBJ databases">
        <title>Genome sequence of Litorilinea aerophila BAA-2444.</title>
        <authorList>
            <person name="Maclea K.S."/>
            <person name="Maurais E.G."/>
            <person name="Iannazzi L.C."/>
        </authorList>
    </citation>
    <scope>NUCLEOTIDE SEQUENCE [LARGE SCALE GENOMIC DNA]</scope>
    <source>
        <strain evidence="7 8">ATCC BAA-2444</strain>
    </source>
</reference>
<gene>
    <name evidence="5 7" type="primary">nuoH</name>
    <name evidence="7" type="ORF">FKZ61_19545</name>
</gene>
<dbReference type="Proteomes" id="UP000317371">
    <property type="component" value="Unassembled WGS sequence"/>
</dbReference>
<accession>A0A540VAQ5</accession>
<dbReference type="RefSeq" id="WP_141611850.1">
    <property type="nucleotide sequence ID" value="NZ_VIGC02000032.1"/>
</dbReference>
<evidence type="ECO:0000256" key="6">
    <source>
        <dbReference type="RuleBase" id="RU000471"/>
    </source>
</evidence>
<keyword evidence="5" id="KW-1278">Translocase</keyword>
<proteinExistence type="inferred from homology"/>
<keyword evidence="5" id="KW-1003">Cell membrane</keyword>
<dbReference type="GO" id="GO:0048038">
    <property type="term" value="F:quinone binding"/>
    <property type="evidence" value="ECO:0007669"/>
    <property type="project" value="UniProtKB-KW"/>
</dbReference>
<evidence type="ECO:0000313" key="7">
    <source>
        <dbReference type="EMBL" id="TQE93821.1"/>
    </source>
</evidence>
<evidence type="ECO:0000256" key="4">
    <source>
        <dbReference type="ARBA" id="ARBA00023136"/>
    </source>
</evidence>